<evidence type="ECO:0000313" key="2">
    <source>
        <dbReference type="Proteomes" id="UP001356080"/>
    </source>
</evidence>
<evidence type="ECO:0000313" key="1">
    <source>
        <dbReference type="EMBL" id="MEF2294005.1"/>
    </source>
</evidence>
<dbReference type="EMBL" id="JAZHPM010000053">
    <property type="protein sequence ID" value="MEF2294005.1"/>
    <property type="molecule type" value="Genomic_DNA"/>
</dbReference>
<comment type="caution">
    <text evidence="1">The sequence shown here is derived from an EMBL/GenBank/DDBJ whole genome shotgun (WGS) entry which is preliminary data.</text>
</comment>
<dbReference type="RefSeq" id="WP_141130771.1">
    <property type="nucleotide sequence ID" value="NZ_JAZHPM010000053.1"/>
</dbReference>
<accession>A0ABU7VK71</accession>
<gene>
    <name evidence="1" type="ORF">V2W34_18620</name>
</gene>
<dbReference type="Proteomes" id="UP001356080">
    <property type="component" value="Unassembled WGS sequence"/>
</dbReference>
<name>A0ABU7VK71_9BACI</name>
<proteinExistence type="predicted"/>
<reference evidence="1 2" key="1">
    <citation type="submission" date="2024-01" db="EMBL/GenBank/DDBJ databases">
        <title>Survival strategy associated with biotechnological potential of Virgibacillus dokdonensis T4.6 isolated from salt-fermented shrimp paste.</title>
        <authorList>
            <person name="Doan T.V."/>
            <person name="Quach N.T."/>
            <person name="Phi Q.-T."/>
        </authorList>
    </citation>
    <scope>NUCLEOTIDE SEQUENCE [LARGE SCALE GENOMIC DNA]</scope>
    <source>
        <strain evidence="1 2">T4.6</strain>
    </source>
</reference>
<keyword evidence="2" id="KW-1185">Reference proteome</keyword>
<organism evidence="1 2">
    <name type="scientific">Virgibacillus dokdonensis</name>
    <dbReference type="NCBI Taxonomy" id="302167"/>
    <lineage>
        <taxon>Bacteria</taxon>
        <taxon>Bacillati</taxon>
        <taxon>Bacillota</taxon>
        <taxon>Bacilli</taxon>
        <taxon>Bacillales</taxon>
        <taxon>Bacillaceae</taxon>
        <taxon>Virgibacillus</taxon>
    </lineage>
</organism>
<sequence length="289" mass="34134">MLKNHVSFHKSLFQSNLFKNTVPRETTIKNASSIKLEKQLLSDVVDTIRIPNQKLTINKIKTEQSKSTEFDKYFSSFFENLEGISKVEKDYLTNLVKEALRQNDDYFSKGWTSDIESMYHLQTKEKLNLIAKNIPHSSVKNEFLAVVQDYTSAKLEQTVNKSLETYEIIYNQHKEKKGPYRNIADRMLDAINNIQEGKHFVQNEQNLYSHLFLKSNVISFQHKYEEVMKGYKQIQKNQFGESWNEFSEMKVDDTIRMLKENWNNFVNQFEAFSAYRLSSNTHYNVDMKI</sequence>
<protein>
    <submittedName>
        <fullName evidence="1">Uncharacterized protein</fullName>
    </submittedName>
</protein>